<dbReference type="PANTHER" id="PTHR10050:SF46">
    <property type="entry name" value="PROTEIN O-MANNOSYL-TRANSFERASE 2"/>
    <property type="match status" value="1"/>
</dbReference>
<organism evidence="12 13">
    <name type="scientific">Jimgerdemannia flammicorona</name>
    <dbReference type="NCBI Taxonomy" id="994334"/>
    <lineage>
        <taxon>Eukaryota</taxon>
        <taxon>Fungi</taxon>
        <taxon>Fungi incertae sedis</taxon>
        <taxon>Mucoromycota</taxon>
        <taxon>Mucoromycotina</taxon>
        <taxon>Endogonomycetes</taxon>
        <taxon>Endogonales</taxon>
        <taxon>Endogonaceae</taxon>
        <taxon>Jimgerdemannia</taxon>
    </lineage>
</organism>
<proteinExistence type="inferred from homology"/>
<evidence type="ECO:0000256" key="9">
    <source>
        <dbReference type="SAM" id="MobiDB-lite"/>
    </source>
</evidence>
<comment type="pathway">
    <text evidence="2">Protein modification; protein glycosylation.</text>
</comment>
<dbReference type="GO" id="GO:0004169">
    <property type="term" value="F:dolichyl-phosphate-mannose-protein mannosyltransferase activity"/>
    <property type="evidence" value="ECO:0007669"/>
    <property type="project" value="TreeGrafter"/>
</dbReference>
<dbReference type="PANTHER" id="PTHR10050">
    <property type="entry name" value="DOLICHYL-PHOSPHATE-MANNOSE--PROTEIN MANNOSYLTRANSFERASE"/>
    <property type="match status" value="1"/>
</dbReference>
<dbReference type="Pfam" id="PF02366">
    <property type="entry name" value="PMT"/>
    <property type="match status" value="2"/>
</dbReference>
<evidence type="ECO:0000256" key="8">
    <source>
        <dbReference type="ARBA" id="ARBA00023136"/>
    </source>
</evidence>
<protein>
    <submittedName>
        <fullName evidence="12">Dolichyl-phosphate-mannose-protein mannosyltransferase-domain-containing protein</fullName>
    </submittedName>
</protein>
<dbReference type="GO" id="GO:0005783">
    <property type="term" value="C:endoplasmic reticulum"/>
    <property type="evidence" value="ECO:0007669"/>
    <property type="project" value="TreeGrafter"/>
</dbReference>
<evidence type="ECO:0000256" key="5">
    <source>
        <dbReference type="ARBA" id="ARBA00022679"/>
    </source>
</evidence>
<keyword evidence="13" id="KW-1185">Reference proteome</keyword>
<dbReference type="GO" id="GO:0016020">
    <property type="term" value="C:membrane"/>
    <property type="evidence" value="ECO:0007669"/>
    <property type="project" value="InterPro"/>
</dbReference>
<evidence type="ECO:0000256" key="1">
    <source>
        <dbReference type="ARBA" id="ARBA00004127"/>
    </source>
</evidence>
<comment type="caution">
    <text evidence="12">The sequence shown here is derived from an EMBL/GenBank/DDBJ whole genome shotgun (WGS) entry which is preliminary data.</text>
</comment>
<feature type="compositionally biased region" description="Basic and acidic residues" evidence="9">
    <location>
        <begin position="124"/>
        <end position="137"/>
    </location>
</feature>
<feature type="transmembrane region" description="Helical" evidence="10">
    <location>
        <begin position="283"/>
        <end position="301"/>
    </location>
</feature>
<feature type="transmembrane region" description="Helical" evidence="10">
    <location>
        <begin position="241"/>
        <end position="263"/>
    </location>
</feature>
<dbReference type="InterPro" id="IPR027005">
    <property type="entry name" value="PMT-like"/>
</dbReference>
<evidence type="ECO:0000256" key="4">
    <source>
        <dbReference type="ARBA" id="ARBA00022676"/>
    </source>
</evidence>
<feature type="domain" description="ArnT-like N-terminal" evidence="11">
    <location>
        <begin position="208"/>
        <end position="322"/>
    </location>
</feature>
<keyword evidence="5 12" id="KW-0808">Transferase</keyword>
<dbReference type="Proteomes" id="UP000268093">
    <property type="component" value="Unassembled WGS sequence"/>
</dbReference>
<keyword evidence="7 10" id="KW-1133">Transmembrane helix</keyword>
<name>A0A433B9P1_9FUNG</name>
<feature type="transmembrane region" description="Helical" evidence="10">
    <location>
        <begin position="203"/>
        <end position="220"/>
    </location>
</feature>
<feature type="compositionally biased region" description="Polar residues" evidence="9">
    <location>
        <begin position="86"/>
        <end position="98"/>
    </location>
</feature>
<evidence type="ECO:0000259" key="11">
    <source>
        <dbReference type="Pfam" id="PF02366"/>
    </source>
</evidence>
<sequence length="409" mass="46353">MSKRNKYKQGVDFYELNWSGGCVDRRLDRKTSFPKSVQIPLSTTTTTTTSLTALLTNPPSPPPPMNSNSYVVNLGLPPSSDHRSAPSHSPYTSYTSEMDNLKRRQKPSSAPNYSEGYDPVPVEEGDRSYPEKDEKHYKPPPRLSSNKVIASKDLCHFVLEGAVVYVSLIPVHLFVDGNYAYCRTSQRLILPFYVAFYQQYDEIIVPVVLTFLAFWTRFRLISKSNIVVWDEFGSHYLKREFYFDVHPPLGKMLVGLSGLLAGYDGSFEFKSGEVYPENVNYTFMRLFNAAFGALMVPLAYFTAIEFKFSKQATLLAASMVLMGGWVGLFYIVDGIVLEYEMDWFAVTFKGVCVGQMQYANLFTNSSLVLPYSDTAYLTISRFILLDSMLLFFTCLSLYCLSAFHNLKGE</sequence>
<dbReference type="OrthoDB" id="292747at2759"/>
<evidence type="ECO:0000256" key="7">
    <source>
        <dbReference type="ARBA" id="ARBA00022989"/>
    </source>
</evidence>
<keyword evidence="4 12" id="KW-0328">Glycosyltransferase</keyword>
<dbReference type="AlphaFoldDB" id="A0A433B9P1"/>
<feature type="transmembrane region" description="Helical" evidence="10">
    <location>
        <begin position="313"/>
        <end position="332"/>
    </location>
</feature>
<evidence type="ECO:0000313" key="13">
    <source>
        <dbReference type="Proteomes" id="UP000268093"/>
    </source>
</evidence>
<feature type="region of interest" description="Disordered" evidence="9">
    <location>
        <begin position="52"/>
        <end position="142"/>
    </location>
</feature>
<dbReference type="EMBL" id="RBNI01015297">
    <property type="protein sequence ID" value="RUP16068.1"/>
    <property type="molecule type" value="Genomic_DNA"/>
</dbReference>
<evidence type="ECO:0000256" key="6">
    <source>
        <dbReference type="ARBA" id="ARBA00022692"/>
    </source>
</evidence>
<evidence type="ECO:0000256" key="10">
    <source>
        <dbReference type="SAM" id="Phobius"/>
    </source>
</evidence>
<keyword evidence="8 10" id="KW-0472">Membrane</keyword>
<dbReference type="InterPro" id="IPR003342">
    <property type="entry name" value="ArnT-like_N"/>
</dbReference>
<comment type="similarity">
    <text evidence="3">Belongs to the glycosyltransferase 39 family.</text>
</comment>
<dbReference type="UniPathway" id="UPA00378"/>
<feature type="domain" description="ArnT-like N-terminal" evidence="11">
    <location>
        <begin position="363"/>
        <end position="404"/>
    </location>
</feature>
<reference evidence="12 13" key="1">
    <citation type="journal article" date="2018" name="New Phytol.">
        <title>Phylogenomics of Endogonaceae and evolution of mycorrhizas within Mucoromycota.</title>
        <authorList>
            <person name="Chang Y."/>
            <person name="Desiro A."/>
            <person name="Na H."/>
            <person name="Sandor L."/>
            <person name="Lipzen A."/>
            <person name="Clum A."/>
            <person name="Barry K."/>
            <person name="Grigoriev I.V."/>
            <person name="Martin F.M."/>
            <person name="Stajich J.E."/>
            <person name="Smith M.E."/>
            <person name="Bonito G."/>
            <person name="Spatafora J.W."/>
        </authorList>
    </citation>
    <scope>NUCLEOTIDE SEQUENCE [LARGE SCALE GENOMIC DNA]</scope>
    <source>
        <strain evidence="12 13">GMNB39</strain>
    </source>
</reference>
<gene>
    <name evidence="12" type="ORF">BC936DRAFT_139551</name>
</gene>
<evidence type="ECO:0000256" key="3">
    <source>
        <dbReference type="ARBA" id="ARBA00007222"/>
    </source>
</evidence>
<comment type="subcellular location">
    <subcellularLocation>
        <location evidence="1">Endomembrane system</location>
        <topology evidence="1">Multi-pass membrane protein</topology>
    </subcellularLocation>
</comment>
<feature type="transmembrane region" description="Helical" evidence="10">
    <location>
        <begin position="382"/>
        <end position="403"/>
    </location>
</feature>
<accession>A0A433B9P1</accession>
<evidence type="ECO:0000256" key="2">
    <source>
        <dbReference type="ARBA" id="ARBA00004922"/>
    </source>
</evidence>
<feature type="transmembrane region" description="Helical" evidence="10">
    <location>
        <begin position="154"/>
        <end position="175"/>
    </location>
</feature>
<keyword evidence="6 10" id="KW-0812">Transmembrane</keyword>
<evidence type="ECO:0000313" key="12">
    <source>
        <dbReference type="EMBL" id="RUP16068.1"/>
    </source>
</evidence>